<dbReference type="InterPro" id="IPR004588">
    <property type="entry name" value="IspG_bac-typ"/>
</dbReference>
<dbReference type="AlphaFoldDB" id="R1CE97"/>
<keyword evidence="2 7" id="KW-0479">Metal-binding</keyword>
<feature type="domain" description="IspG TIM-barrel" evidence="8">
    <location>
        <begin position="5"/>
        <end position="244"/>
    </location>
</feature>
<evidence type="ECO:0000256" key="6">
    <source>
        <dbReference type="ARBA" id="ARBA00023229"/>
    </source>
</evidence>
<keyword evidence="6 7" id="KW-0414">Isoprene biosynthesis</keyword>
<sequence>MRRKTKPVYYGDIGVGGDAPITVQSMTNTDTRDVSSTVKQIKALTEKGCDIIRVAVPDMDAAKVLNKIKKQIDIPLIADIHFDYRLAIEAVNQSVDGLRINPGNIGSKERVKEVVKVCKEHGVPIRIGVNSGSIGREYLRQYGGVNETSMVQSALDHIKILEDMDFTDIVVSLKASDVRLTINAYKKMAEYVDYPFHVGITEAGTMMTGTIKSSIGIGSLLLMGLADTIRVSLTENPIKEVEVGRQILNVLGLRRDNVEIISCPTCGRTEVDLIKLVKEAEEKLKDLNAPLKVAIMGCVVNGPGEAREADIGIAAGKGVGLIFSKGKIIKKVKEEKLIDELIHAIKKTYGC</sequence>
<evidence type="ECO:0000256" key="7">
    <source>
        <dbReference type="HAMAP-Rule" id="MF_00159"/>
    </source>
</evidence>
<dbReference type="InterPro" id="IPR045854">
    <property type="entry name" value="NO2/SO3_Rdtase_4Fe4S_sf"/>
</dbReference>
<evidence type="ECO:0000256" key="3">
    <source>
        <dbReference type="ARBA" id="ARBA00023002"/>
    </source>
</evidence>
<comment type="catalytic activity">
    <reaction evidence="7">
        <text>(2E)-4-hydroxy-3-methylbut-2-enyl diphosphate + oxidized [flavodoxin] + H2O + 2 H(+) = 2-C-methyl-D-erythritol 2,4-cyclic diphosphate + reduced [flavodoxin]</text>
        <dbReference type="Rhea" id="RHEA:43604"/>
        <dbReference type="Rhea" id="RHEA-COMP:10622"/>
        <dbReference type="Rhea" id="RHEA-COMP:10623"/>
        <dbReference type="ChEBI" id="CHEBI:15377"/>
        <dbReference type="ChEBI" id="CHEBI:15378"/>
        <dbReference type="ChEBI" id="CHEBI:57618"/>
        <dbReference type="ChEBI" id="CHEBI:58210"/>
        <dbReference type="ChEBI" id="CHEBI:58483"/>
        <dbReference type="ChEBI" id="CHEBI:128753"/>
        <dbReference type="EC" id="1.17.7.3"/>
    </reaction>
</comment>
<dbReference type="FunFam" id="3.20.20.20:FF:000001">
    <property type="entry name" value="4-hydroxy-3-methylbut-2-en-1-yl diphosphate synthase (flavodoxin)"/>
    <property type="match status" value="1"/>
</dbReference>
<dbReference type="GO" id="GO:0016114">
    <property type="term" value="P:terpenoid biosynthetic process"/>
    <property type="evidence" value="ECO:0007669"/>
    <property type="project" value="InterPro"/>
</dbReference>
<dbReference type="OrthoDB" id="9803214at2"/>
<feature type="binding site" evidence="7">
    <location>
        <position position="305"/>
    </location>
    <ligand>
        <name>[4Fe-4S] cluster</name>
        <dbReference type="ChEBI" id="CHEBI:49883"/>
    </ligand>
</feature>
<dbReference type="SUPFAM" id="SSF56014">
    <property type="entry name" value="Nitrite and sulphite reductase 4Fe-4S domain-like"/>
    <property type="match status" value="1"/>
</dbReference>
<comment type="function">
    <text evidence="7">Converts 2C-methyl-D-erythritol 2,4-cyclodiphosphate (ME-2,4cPP) into 1-hydroxy-2-methyl-2-(E)-butenyl 4-diphosphate.</text>
</comment>
<proteinExistence type="inferred from homology"/>
<gene>
    <name evidence="7" type="primary">ispG</name>
    <name evidence="10" type="ORF">L21TH_1329</name>
</gene>
<evidence type="ECO:0000259" key="9">
    <source>
        <dbReference type="Pfam" id="PF26540"/>
    </source>
</evidence>
<keyword evidence="4 7" id="KW-0408">Iron</keyword>
<dbReference type="GO" id="GO:0019288">
    <property type="term" value="P:isopentenyl diphosphate biosynthetic process, methylerythritol 4-phosphate pathway"/>
    <property type="evidence" value="ECO:0007669"/>
    <property type="project" value="UniProtKB-UniRule"/>
</dbReference>
<comment type="similarity">
    <text evidence="7">Belongs to the IspG family.</text>
</comment>
<evidence type="ECO:0000259" key="8">
    <source>
        <dbReference type="Pfam" id="PF04551"/>
    </source>
</evidence>
<dbReference type="NCBIfam" id="TIGR00612">
    <property type="entry name" value="ispG_gcpE"/>
    <property type="match status" value="1"/>
</dbReference>
<keyword evidence="11" id="KW-1185">Reference proteome</keyword>
<dbReference type="HAMAP" id="MF_00159">
    <property type="entry name" value="IspG"/>
    <property type="match status" value="1"/>
</dbReference>
<accession>R1CE97</accession>
<keyword evidence="3 7" id="KW-0560">Oxidoreductase</keyword>
<dbReference type="Proteomes" id="UP000013378">
    <property type="component" value="Unassembled WGS sequence"/>
</dbReference>
<evidence type="ECO:0000256" key="4">
    <source>
        <dbReference type="ARBA" id="ARBA00023004"/>
    </source>
</evidence>
<evidence type="ECO:0000313" key="11">
    <source>
        <dbReference type="Proteomes" id="UP000013378"/>
    </source>
</evidence>
<keyword evidence="1 7" id="KW-0004">4Fe-4S</keyword>
<dbReference type="eggNOG" id="COG0821">
    <property type="taxonomic scope" value="Bacteria"/>
</dbReference>
<dbReference type="InterPro" id="IPR058578">
    <property type="entry name" value="IspG_TIM"/>
</dbReference>
<dbReference type="PIRSF" id="PIRSF004640">
    <property type="entry name" value="IspG"/>
    <property type="match status" value="1"/>
</dbReference>
<feature type="binding site" evidence="7">
    <location>
        <position position="263"/>
    </location>
    <ligand>
        <name>[4Fe-4S] cluster</name>
        <dbReference type="ChEBI" id="CHEBI:49883"/>
    </ligand>
</feature>
<dbReference type="PATRIC" id="fig|1304284.3.peg.1299"/>
<dbReference type="InterPro" id="IPR016425">
    <property type="entry name" value="IspG_bac"/>
</dbReference>
<dbReference type="PANTHER" id="PTHR30454:SF0">
    <property type="entry name" value="4-HYDROXY-3-METHYLBUT-2-EN-1-YL DIPHOSPHATE SYNTHASE (FERREDOXIN), CHLOROPLASTIC"/>
    <property type="match status" value="1"/>
</dbReference>
<dbReference type="PANTHER" id="PTHR30454">
    <property type="entry name" value="4-HYDROXY-3-METHYLBUT-2-EN-1-YL DIPHOSPHATE SYNTHASE"/>
    <property type="match status" value="1"/>
</dbReference>
<evidence type="ECO:0000256" key="2">
    <source>
        <dbReference type="ARBA" id="ARBA00022723"/>
    </source>
</evidence>
<dbReference type="STRING" id="1304284.L21TH_1329"/>
<dbReference type="Pfam" id="PF04551">
    <property type="entry name" value="GcpE"/>
    <property type="match status" value="1"/>
</dbReference>
<comment type="caution">
    <text evidence="10">The sequence shown here is derived from an EMBL/GenBank/DDBJ whole genome shotgun (WGS) entry which is preliminary data.</text>
</comment>
<dbReference type="FunFam" id="3.30.413.10:FF:000005">
    <property type="entry name" value="4-hydroxy-3-methylbut-2-en-1-yl diphosphate synthase (flavodoxin)"/>
    <property type="match status" value="1"/>
</dbReference>
<organism evidence="10 11">
    <name type="scientific">Caldisalinibacter kiritimatiensis</name>
    <dbReference type="NCBI Taxonomy" id="1304284"/>
    <lineage>
        <taxon>Bacteria</taxon>
        <taxon>Bacillati</taxon>
        <taxon>Bacillota</taxon>
        <taxon>Tissierellia</taxon>
        <taxon>Tissierellales</taxon>
        <taxon>Thermohalobacteraceae</taxon>
        <taxon>Caldisalinibacter</taxon>
    </lineage>
</organism>
<reference evidence="10 11" key="1">
    <citation type="journal article" date="2015" name="Geomicrobiol. J.">
        <title>Caldisalinibacter kiritimatiensis gen. nov., sp. nov., a moderately thermohalophilic thiosulfate-reducing bacterium from a hypersaline microbial mat.</title>
        <authorList>
            <person name="Ben Hania W."/>
            <person name="Joseph M."/>
            <person name="Fiebig A."/>
            <person name="Bunk B."/>
            <person name="Klenk H.-P."/>
            <person name="Fardeau M.-L."/>
            <person name="Spring S."/>
        </authorList>
    </citation>
    <scope>NUCLEOTIDE SEQUENCE [LARGE SCALE GENOMIC DNA]</scope>
    <source>
        <strain evidence="10 11">L21-TH-D2</strain>
    </source>
</reference>
<dbReference type="UniPathway" id="UPA00056">
    <property type="reaction ID" value="UER00096"/>
</dbReference>
<dbReference type="GO" id="GO:0046429">
    <property type="term" value="F:4-hydroxy-3-methylbut-2-en-1-yl diphosphate synthase activity (ferredoxin)"/>
    <property type="evidence" value="ECO:0007669"/>
    <property type="project" value="UniProtKB-UniRule"/>
</dbReference>
<evidence type="ECO:0000313" key="10">
    <source>
        <dbReference type="EMBL" id="EOD00615.1"/>
    </source>
</evidence>
<dbReference type="Gene3D" id="3.30.413.10">
    <property type="entry name" value="Sulfite Reductase Hemoprotein, domain 1"/>
    <property type="match status" value="1"/>
</dbReference>
<feature type="binding site" evidence="7">
    <location>
        <position position="266"/>
    </location>
    <ligand>
        <name>[4Fe-4S] cluster</name>
        <dbReference type="ChEBI" id="CHEBI:49883"/>
    </ligand>
</feature>
<dbReference type="EC" id="1.17.7.3" evidence="7"/>
<keyword evidence="5 7" id="KW-0411">Iron-sulfur</keyword>
<feature type="domain" description="IspG C-terminal" evidence="9">
    <location>
        <begin position="259"/>
        <end position="347"/>
    </location>
</feature>
<dbReference type="GO" id="GO:0141197">
    <property type="term" value="F:4-hydroxy-3-methylbut-2-enyl-diphosphate synthase activity (flavodoxin)"/>
    <property type="evidence" value="ECO:0007669"/>
    <property type="project" value="UniProtKB-EC"/>
</dbReference>
<name>R1CE97_9FIRM</name>
<evidence type="ECO:0000256" key="5">
    <source>
        <dbReference type="ARBA" id="ARBA00023014"/>
    </source>
</evidence>
<dbReference type="SUPFAM" id="SSF51717">
    <property type="entry name" value="Dihydropteroate synthetase-like"/>
    <property type="match status" value="1"/>
</dbReference>
<dbReference type="InterPro" id="IPR011005">
    <property type="entry name" value="Dihydropteroate_synth-like_sf"/>
</dbReference>
<dbReference type="RefSeq" id="WP_006312316.1">
    <property type="nucleotide sequence ID" value="NZ_ARZA01000138.1"/>
</dbReference>
<dbReference type="GO" id="GO:0005506">
    <property type="term" value="F:iron ion binding"/>
    <property type="evidence" value="ECO:0007669"/>
    <property type="project" value="InterPro"/>
</dbReference>
<comment type="pathway">
    <text evidence="7">Isoprenoid biosynthesis; isopentenyl diphosphate biosynthesis via DXP pathway; isopentenyl diphosphate from 1-deoxy-D-xylulose 5-phosphate: step 5/6.</text>
</comment>
<dbReference type="NCBIfam" id="NF001540">
    <property type="entry name" value="PRK00366.1"/>
    <property type="match status" value="1"/>
</dbReference>
<dbReference type="GO" id="GO:0051539">
    <property type="term" value="F:4 iron, 4 sulfur cluster binding"/>
    <property type="evidence" value="ECO:0007669"/>
    <property type="project" value="UniProtKB-UniRule"/>
</dbReference>
<dbReference type="EMBL" id="ARZA01000138">
    <property type="protein sequence ID" value="EOD00615.1"/>
    <property type="molecule type" value="Genomic_DNA"/>
</dbReference>
<feature type="binding site" evidence="7">
    <location>
        <position position="298"/>
    </location>
    <ligand>
        <name>[4Fe-4S] cluster</name>
        <dbReference type="ChEBI" id="CHEBI:49883"/>
    </ligand>
</feature>
<dbReference type="Pfam" id="PF26540">
    <property type="entry name" value="GcpE_C"/>
    <property type="match status" value="1"/>
</dbReference>
<evidence type="ECO:0000256" key="1">
    <source>
        <dbReference type="ARBA" id="ARBA00022485"/>
    </source>
</evidence>
<dbReference type="InterPro" id="IPR058579">
    <property type="entry name" value="IspG_C"/>
</dbReference>
<comment type="cofactor">
    <cofactor evidence="7">
        <name>[4Fe-4S] cluster</name>
        <dbReference type="ChEBI" id="CHEBI:49883"/>
    </cofactor>
    <text evidence="7">Binds 1 [4Fe-4S] cluster.</text>
</comment>
<dbReference type="Gene3D" id="3.20.20.20">
    <property type="entry name" value="Dihydropteroate synthase-like"/>
    <property type="match status" value="1"/>
</dbReference>
<protein>
    <recommendedName>
        <fullName evidence="7">4-hydroxy-3-methylbut-2-en-1-yl diphosphate synthase (flavodoxin)</fullName>
        <ecNumber evidence="7">1.17.7.3</ecNumber>
    </recommendedName>
    <alternativeName>
        <fullName evidence="7">1-hydroxy-2-methyl-2-(E)-butenyl 4-diphosphate synthase</fullName>
    </alternativeName>
</protein>